<comment type="similarity">
    <text evidence="1">Belongs to the ycf20 family.</text>
</comment>
<dbReference type="InterPro" id="IPR007572">
    <property type="entry name" value="Uncharacterised_Ycf20"/>
</dbReference>
<evidence type="ECO:0000256" key="3">
    <source>
        <dbReference type="SAM" id="Phobius"/>
    </source>
</evidence>
<feature type="transmembrane region" description="Helical" evidence="3">
    <location>
        <begin position="89"/>
        <end position="106"/>
    </location>
</feature>
<evidence type="ECO:0000256" key="2">
    <source>
        <dbReference type="ARBA" id="ARBA00021534"/>
    </source>
</evidence>
<feature type="transmembrane region" description="Helical" evidence="3">
    <location>
        <begin position="30"/>
        <end position="51"/>
    </location>
</feature>
<reference evidence="4" key="1">
    <citation type="journal article" date="2016" name="BMC Biol.">
        <title>Parallel evolution of highly conserved plastid genome architecture in red seaweeds and seed plants.</title>
        <authorList>
            <person name="Lee J."/>
            <person name="Cho C.H."/>
            <person name="Park S.I."/>
            <person name="Choi J.W."/>
            <person name="Song H.S."/>
            <person name="West J.A."/>
            <person name="Bhattacharya D."/>
            <person name="Yoon H.S."/>
        </authorList>
    </citation>
    <scope>NUCLEOTIDE SEQUENCE</scope>
</reference>
<dbReference type="PANTHER" id="PTHR33787:SF4">
    <property type="entry name" value="YCF20-LIKE PROTEIN"/>
    <property type="match status" value="1"/>
</dbReference>
<dbReference type="RefSeq" id="YP_009294068.1">
    <property type="nucleotide sequence ID" value="NC_031146.1"/>
</dbReference>
<name>A0A1C9CFY3_9FLOR</name>
<dbReference type="EMBL" id="KX284724">
    <property type="protein sequence ID" value="AOM67310.1"/>
    <property type="molecule type" value="Genomic_DNA"/>
</dbReference>
<dbReference type="GeneID" id="29069974"/>
<proteinExistence type="inferred from homology"/>
<dbReference type="Pfam" id="PF04483">
    <property type="entry name" value="DUF565"/>
    <property type="match status" value="1"/>
</dbReference>
<keyword evidence="3" id="KW-0812">Transmembrane</keyword>
<keyword evidence="3" id="KW-1133">Transmembrane helix</keyword>
<sequence>MIMLKNYFIKDSSFGQQCNKLKTILVIKRLTQRIISLLLGFFLATVLSTLPGQTGDWTIIGASIIVSFTEYLSQCIYSNNYIQFINSKYCFIITDLKIGITYGLFVDSFKLGS</sequence>
<geneLocation type="plastid" evidence="4"/>
<evidence type="ECO:0000313" key="4">
    <source>
        <dbReference type="EMBL" id="AOM67310.1"/>
    </source>
</evidence>
<accession>A0A1C9CFY3</accession>
<gene>
    <name evidence="4" type="primary">ycf20</name>
    <name evidence="4" type="ORF">Hrub_066</name>
</gene>
<evidence type="ECO:0000256" key="1">
    <source>
        <dbReference type="ARBA" id="ARBA00009846"/>
    </source>
</evidence>
<protein>
    <recommendedName>
        <fullName evidence="2">Uncharacterized protein ycf20</fullName>
    </recommendedName>
</protein>
<keyword evidence="3" id="KW-0472">Membrane</keyword>
<feature type="transmembrane region" description="Helical" evidence="3">
    <location>
        <begin position="57"/>
        <end position="77"/>
    </location>
</feature>
<dbReference type="AlphaFoldDB" id="A0A1C9CFY3"/>
<keyword evidence="4" id="KW-0934">Plastid</keyword>
<organism evidence="4">
    <name type="scientific">Hildenbrandia rubra</name>
    <dbReference type="NCBI Taxonomy" id="31481"/>
    <lineage>
        <taxon>Eukaryota</taxon>
        <taxon>Rhodophyta</taxon>
        <taxon>Florideophyceae</taxon>
        <taxon>Hildenbrandiophycidae</taxon>
        <taxon>Hildenbrandiales</taxon>
        <taxon>Hildenbrandiaceae</taxon>
        <taxon>Hildenbrandia</taxon>
    </lineage>
</organism>
<dbReference type="PANTHER" id="PTHR33787">
    <property type="match status" value="1"/>
</dbReference>